<organism evidence="3 4">
    <name type="scientific">Luteolibacter soli</name>
    <dbReference type="NCBI Taxonomy" id="3135280"/>
    <lineage>
        <taxon>Bacteria</taxon>
        <taxon>Pseudomonadati</taxon>
        <taxon>Verrucomicrobiota</taxon>
        <taxon>Verrucomicrobiia</taxon>
        <taxon>Verrucomicrobiales</taxon>
        <taxon>Verrucomicrobiaceae</taxon>
        <taxon>Luteolibacter</taxon>
    </lineage>
</organism>
<dbReference type="InterPro" id="IPR005545">
    <property type="entry name" value="YCII"/>
</dbReference>
<dbReference type="EMBL" id="JBBUKT010000006">
    <property type="protein sequence ID" value="MEK7952160.1"/>
    <property type="molecule type" value="Genomic_DNA"/>
</dbReference>
<dbReference type="RefSeq" id="WP_341405918.1">
    <property type="nucleotide sequence ID" value="NZ_JBBUKT010000006.1"/>
</dbReference>
<evidence type="ECO:0000313" key="4">
    <source>
        <dbReference type="Proteomes" id="UP001371305"/>
    </source>
</evidence>
<evidence type="ECO:0000256" key="1">
    <source>
        <dbReference type="ARBA" id="ARBA00007689"/>
    </source>
</evidence>
<comment type="caution">
    <text evidence="3">The sequence shown here is derived from an EMBL/GenBank/DDBJ whole genome shotgun (WGS) entry which is preliminary data.</text>
</comment>
<dbReference type="SUPFAM" id="SSF54909">
    <property type="entry name" value="Dimeric alpha+beta barrel"/>
    <property type="match status" value="1"/>
</dbReference>
<name>A0ABU9AXQ7_9BACT</name>
<comment type="similarity">
    <text evidence="1">Belongs to the YciI family.</text>
</comment>
<dbReference type="Proteomes" id="UP001371305">
    <property type="component" value="Unassembled WGS sequence"/>
</dbReference>
<sequence length="126" mass="13501">MYIADPQKLPSGVFLYTLRPVRPAMLAEGPTAEEQALAGAHWQYSIDLLKRGVVVFGGRTMTRDSSSFAPVVIRAASMEAARAIVEGDPAVAGGVFHAEIFPFQPMLMGEWPQESATVTSGGVSYD</sequence>
<proteinExistence type="inferred from homology"/>
<evidence type="ECO:0000259" key="2">
    <source>
        <dbReference type="Pfam" id="PF03795"/>
    </source>
</evidence>
<feature type="domain" description="YCII-related" evidence="2">
    <location>
        <begin position="26"/>
        <end position="103"/>
    </location>
</feature>
<accession>A0ABU9AXQ7</accession>
<evidence type="ECO:0000313" key="3">
    <source>
        <dbReference type="EMBL" id="MEK7952160.1"/>
    </source>
</evidence>
<keyword evidence="4" id="KW-1185">Reference proteome</keyword>
<dbReference type="InterPro" id="IPR011008">
    <property type="entry name" value="Dimeric_a/b-barrel"/>
</dbReference>
<gene>
    <name evidence="3" type="ORF">WKV53_16730</name>
</gene>
<protein>
    <submittedName>
        <fullName evidence="3">YciI family protein</fullName>
    </submittedName>
</protein>
<dbReference type="Pfam" id="PF03795">
    <property type="entry name" value="YCII"/>
    <property type="match status" value="1"/>
</dbReference>
<dbReference type="Gene3D" id="3.30.70.1060">
    <property type="entry name" value="Dimeric alpha+beta barrel"/>
    <property type="match status" value="1"/>
</dbReference>
<reference evidence="3 4" key="1">
    <citation type="submission" date="2024-04" db="EMBL/GenBank/DDBJ databases">
        <title>Luteolibacter sp. isolated from soil.</title>
        <authorList>
            <person name="An J."/>
        </authorList>
    </citation>
    <scope>NUCLEOTIDE SEQUENCE [LARGE SCALE GENOMIC DNA]</scope>
    <source>
        <strain evidence="3 4">Y139</strain>
    </source>
</reference>